<dbReference type="Proteomes" id="UP001164539">
    <property type="component" value="Chromosome 11"/>
</dbReference>
<proteinExistence type="predicted"/>
<comment type="caution">
    <text evidence="1">The sequence shown here is derived from an EMBL/GenBank/DDBJ whole genome shotgun (WGS) entry which is preliminary data.</text>
</comment>
<protein>
    <submittedName>
        <fullName evidence="1">Chalcone synthase</fullName>
    </submittedName>
</protein>
<keyword evidence="2" id="KW-1185">Reference proteome</keyword>
<dbReference type="EMBL" id="CM051404">
    <property type="protein sequence ID" value="KAJ4706065.1"/>
    <property type="molecule type" value="Genomic_DNA"/>
</dbReference>
<name>A0ACC1X7B1_MELAZ</name>
<sequence length="391" mass="43168">MASSVEEIRKAQRAHGPANVLAIATATPSNCFYQDDYPDYFFRVTNSDHMKELKEKFRRICKKSMIRKRYMHLTEEMIKQNPNIGTYMAPSLNERQDMVIEEVPKLGEKAALAAIKEWGQHKSRITHVVFCTTSGVHMPGADYQLVKLLDLPPSVNRVMLYLQGCYGGGTALRVAKDIAENNAGARVLVVCCEITAITFHGPDETQLGCLVGQALFGDGAGAAIIGADPDLCIERPIFELVCAKQRIIPNSEHAIEGFLSEIGLLINLSGEVPHFISNNIEKCLGDAFQTTGINDWNSLFWVVHAGGRAILDRVEEKLGLEKEKFNVTRHVQAEYGNLASACVMFVLDEMRKRSMKEGKTTTGDGLDWGVLLGFGPGLTVETVVLHSVEIN</sequence>
<evidence type="ECO:0000313" key="1">
    <source>
        <dbReference type="EMBL" id="KAJ4706065.1"/>
    </source>
</evidence>
<gene>
    <name evidence="1" type="ORF">OWV82_019763</name>
</gene>
<organism evidence="1 2">
    <name type="scientific">Melia azedarach</name>
    <name type="common">Chinaberry tree</name>
    <dbReference type="NCBI Taxonomy" id="155640"/>
    <lineage>
        <taxon>Eukaryota</taxon>
        <taxon>Viridiplantae</taxon>
        <taxon>Streptophyta</taxon>
        <taxon>Embryophyta</taxon>
        <taxon>Tracheophyta</taxon>
        <taxon>Spermatophyta</taxon>
        <taxon>Magnoliopsida</taxon>
        <taxon>eudicotyledons</taxon>
        <taxon>Gunneridae</taxon>
        <taxon>Pentapetalae</taxon>
        <taxon>rosids</taxon>
        <taxon>malvids</taxon>
        <taxon>Sapindales</taxon>
        <taxon>Meliaceae</taxon>
        <taxon>Melia</taxon>
    </lineage>
</organism>
<accession>A0ACC1X7B1</accession>
<evidence type="ECO:0000313" key="2">
    <source>
        <dbReference type="Proteomes" id="UP001164539"/>
    </source>
</evidence>
<reference evidence="1 2" key="1">
    <citation type="journal article" date="2023" name="Science">
        <title>Complex scaffold remodeling in plant triterpene biosynthesis.</title>
        <authorList>
            <person name="De La Pena R."/>
            <person name="Hodgson H."/>
            <person name="Liu J.C."/>
            <person name="Stephenson M.J."/>
            <person name="Martin A.C."/>
            <person name="Owen C."/>
            <person name="Harkess A."/>
            <person name="Leebens-Mack J."/>
            <person name="Jimenez L.E."/>
            <person name="Osbourn A."/>
            <person name="Sattely E.S."/>
        </authorList>
    </citation>
    <scope>NUCLEOTIDE SEQUENCE [LARGE SCALE GENOMIC DNA]</scope>
    <source>
        <strain evidence="2">cv. JPN11</strain>
        <tissue evidence="1">Leaf</tissue>
    </source>
</reference>